<dbReference type="InParanoid" id="A0A067MTE5"/>
<keyword evidence="1" id="KW-0472">Membrane</keyword>
<dbReference type="GO" id="GO:0005789">
    <property type="term" value="C:endoplasmic reticulum membrane"/>
    <property type="evidence" value="ECO:0007669"/>
    <property type="project" value="TreeGrafter"/>
</dbReference>
<proteinExistence type="predicted"/>
<gene>
    <name evidence="2" type="ORF">BOTBODRAFT_103426</name>
</gene>
<name>A0A067MTE5_BOTB1</name>
<feature type="transmembrane region" description="Helical" evidence="1">
    <location>
        <begin position="7"/>
        <end position="25"/>
    </location>
</feature>
<organism evidence="2 3">
    <name type="scientific">Botryobasidium botryosum (strain FD-172 SS1)</name>
    <dbReference type="NCBI Taxonomy" id="930990"/>
    <lineage>
        <taxon>Eukaryota</taxon>
        <taxon>Fungi</taxon>
        <taxon>Dikarya</taxon>
        <taxon>Basidiomycota</taxon>
        <taxon>Agaricomycotina</taxon>
        <taxon>Agaricomycetes</taxon>
        <taxon>Cantharellales</taxon>
        <taxon>Botryobasidiaceae</taxon>
        <taxon>Botryobasidium</taxon>
    </lineage>
</organism>
<dbReference type="PANTHER" id="PTHR28228:SF1">
    <property type="entry name" value="SECRETORY COMPONENT PROTEIN SHR3"/>
    <property type="match status" value="1"/>
</dbReference>
<protein>
    <recommendedName>
        <fullName evidence="4">ER membrane protein SH3</fullName>
    </recommendedName>
</protein>
<accession>A0A067MTE5</accession>
<dbReference type="GO" id="GO:0006888">
    <property type="term" value="P:endoplasmic reticulum to Golgi vesicle-mediated transport"/>
    <property type="evidence" value="ECO:0007669"/>
    <property type="project" value="TreeGrafter"/>
</dbReference>
<dbReference type="SMART" id="SM00786">
    <property type="entry name" value="SHR3_chaperone"/>
    <property type="match status" value="1"/>
</dbReference>
<dbReference type="HOGENOM" id="CLU_080510_0_1_1"/>
<sequence>MGFRTATILTSVSFLLGVLFINFNVDQRVLYNIPTDASVEQAFEYYKTFFNAPPAAMLHAMMAVGIVGIIAKLHVWDESAMFFDGSSLALFLFGVILYIAVAVPTLRTIVEPLAEDTYEDRVEAVRVLAAGNTITILCLLGVLVMQGGQAYARRTEEKALRKLEEEERKKAVAGKKDE</sequence>
<dbReference type="InterPro" id="IPR013248">
    <property type="entry name" value="Psh3/Shr3"/>
</dbReference>
<feature type="transmembrane region" description="Helical" evidence="1">
    <location>
        <begin position="127"/>
        <end position="145"/>
    </location>
</feature>
<dbReference type="OrthoDB" id="5229808at2759"/>
<keyword evidence="3" id="KW-1185">Reference proteome</keyword>
<keyword evidence="1" id="KW-1133">Transmembrane helix</keyword>
<dbReference type="GO" id="GO:0051082">
    <property type="term" value="F:unfolded protein binding"/>
    <property type="evidence" value="ECO:0007669"/>
    <property type="project" value="TreeGrafter"/>
</dbReference>
<evidence type="ECO:0000256" key="1">
    <source>
        <dbReference type="SAM" id="Phobius"/>
    </source>
</evidence>
<keyword evidence="1" id="KW-0812">Transmembrane</keyword>
<dbReference type="EMBL" id="KL198020">
    <property type="protein sequence ID" value="KDQ19028.1"/>
    <property type="molecule type" value="Genomic_DNA"/>
</dbReference>
<dbReference type="PANTHER" id="PTHR28228">
    <property type="entry name" value="SECRETORY COMPONENT PROTEIN SHR3"/>
    <property type="match status" value="1"/>
</dbReference>
<evidence type="ECO:0000313" key="2">
    <source>
        <dbReference type="EMBL" id="KDQ19028.1"/>
    </source>
</evidence>
<reference evidence="3" key="1">
    <citation type="journal article" date="2014" name="Proc. Natl. Acad. Sci. U.S.A.">
        <title>Extensive sampling of basidiomycete genomes demonstrates inadequacy of the white-rot/brown-rot paradigm for wood decay fungi.</title>
        <authorList>
            <person name="Riley R."/>
            <person name="Salamov A.A."/>
            <person name="Brown D.W."/>
            <person name="Nagy L.G."/>
            <person name="Floudas D."/>
            <person name="Held B.W."/>
            <person name="Levasseur A."/>
            <person name="Lombard V."/>
            <person name="Morin E."/>
            <person name="Otillar R."/>
            <person name="Lindquist E.A."/>
            <person name="Sun H."/>
            <person name="LaButti K.M."/>
            <person name="Schmutz J."/>
            <person name="Jabbour D."/>
            <person name="Luo H."/>
            <person name="Baker S.E."/>
            <person name="Pisabarro A.G."/>
            <person name="Walton J.D."/>
            <person name="Blanchette R.A."/>
            <person name="Henrissat B."/>
            <person name="Martin F."/>
            <person name="Cullen D."/>
            <person name="Hibbett D.S."/>
            <person name="Grigoriev I.V."/>
        </authorList>
    </citation>
    <scope>NUCLEOTIDE SEQUENCE [LARGE SCALE GENOMIC DNA]</scope>
    <source>
        <strain evidence="3">FD-172 SS1</strain>
    </source>
</reference>
<feature type="transmembrane region" description="Helical" evidence="1">
    <location>
        <begin position="56"/>
        <end position="76"/>
    </location>
</feature>
<dbReference type="AlphaFoldDB" id="A0A067MTE5"/>
<dbReference type="Proteomes" id="UP000027195">
    <property type="component" value="Unassembled WGS sequence"/>
</dbReference>
<evidence type="ECO:0008006" key="4">
    <source>
        <dbReference type="Google" id="ProtNLM"/>
    </source>
</evidence>
<dbReference type="Pfam" id="PF08229">
    <property type="entry name" value="SHR3_chaperone"/>
    <property type="match status" value="1"/>
</dbReference>
<feature type="transmembrane region" description="Helical" evidence="1">
    <location>
        <begin position="88"/>
        <end position="107"/>
    </location>
</feature>
<evidence type="ECO:0000313" key="3">
    <source>
        <dbReference type="Proteomes" id="UP000027195"/>
    </source>
</evidence>